<dbReference type="EMBL" id="BNAP01000026">
    <property type="protein sequence ID" value="GHH00405.1"/>
    <property type="molecule type" value="Genomic_DNA"/>
</dbReference>
<proteinExistence type="predicted"/>
<dbReference type="Proteomes" id="UP000611500">
    <property type="component" value="Unassembled WGS sequence"/>
</dbReference>
<reference evidence="2" key="1">
    <citation type="journal article" date="2014" name="Int. J. Syst. Evol. Microbiol.">
        <title>Complete genome sequence of Corynebacterium casei LMG S-19264T (=DSM 44701T), isolated from a smear-ripened cheese.</title>
        <authorList>
            <consortium name="US DOE Joint Genome Institute (JGI-PGF)"/>
            <person name="Walter F."/>
            <person name="Albersmeier A."/>
            <person name="Kalinowski J."/>
            <person name="Ruckert C."/>
        </authorList>
    </citation>
    <scope>NUCLEOTIDE SEQUENCE</scope>
    <source>
        <strain evidence="2">CGMCC 1.7081</strain>
    </source>
</reference>
<sequence>MAEKTDPIRPTDDEARTLAHDLLTGARSAALAVVLPGGAPMVTRVAFGLSPEGAPLTLVSSLAAHTAALQTNPACSLLIGEPGAKGDPLTHPRLTLQAHANFIAHEDPGYGKMAAHYLRDHPKAKLYIGFSDFSFALFSVSQGLLNGGFGRAFRLTPADLGLPN</sequence>
<feature type="domain" description="Pyridoxamine 5'-phosphate oxidase N-terminal" evidence="1">
    <location>
        <begin position="20"/>
        <end position="121"/>
    </location>
</feature>
<accession>A0A8J3ME27</accession>
<dbReference type="InterPro" id="IPR012349">
    <property type="entry name" value="Split_barrel_FMN-bd"/>
</dbReference>
<evidence type="ECO:0000259" key="1">
    <source>
        <dbReference type="Pfam" id="PF01243"/>
    </source>
</evidence>
<dbReference type="Pfam" id="PF01243">
    <property type="entry name" value="PNPOx_N"/>
    <property type="match status" value="1"/>
</dbReference>
<evidence type="ECO:0000313" key="2">
    <source>
        <dbReference type="EMBL" id="GHH00405.1"/>
    </source>
</evidence>
<protein>
    <submittedName>
        <fullName evidence="2">Pyridoxamine 5'-phosphate oxidase</fullName>
    </submittedName>
</protein>
<comment type="caution">
    <text evidence="2">The sequence shown here is derived from an EMBL/GenBank/DDBJ whole genome shotgun (WGS) entry which is preliminary data.</text>
</comment>
<dbReference type="PIRSF" id="PIRSF004633">
    <property type="entry name" value="UCP_PLP_oxd"/>
    <property type="match status" value="1"/>
</dbReference>
<reference evidence="2" key="2">
    <citation type="submission" date="2020-09" db="EMBL/GenBank/DDBJ databases">
        <authorList>
            <person name="Sun Q."/>
            <person name="Zhou Y."/>
        </authorList>
    </citation>
    <scope>NUCLEOTIDE SEQUENCE</scope>
    <source>
        <strain evidence="2">CGMCC 1.7081</strain>
    </source>
</reference>
<evidence type="ECO:0000313" key="3">
    <source>
        <dbReference type="Proteomes" id="UP000611500"/>
    </source>
</evidence>
<dbReference type="RefSeq" id="WP_028094751.1">
    <property type="nucleotide sequence ID" value="NZ_BNAP01000026.1"/>
</dbReference>
<dbReference type="InterPro" id="IPR014419">
    <property type="entry name" value="HutZ"/>
</dbReference>
<name>A0A8J3ME27_9RHOB</name>
<organism evidence="2 3">
    <name type="scientific">Pseudodonghicola xiamenensis</name>
    <dbReference type="NCBI Taxonomy" id="337702"/>
    <lineage>
        <taxon>Bacteria</taxon>
        <taxon>Pseudomonadati</taxon>
        <taxon>Pseudomonadota</taxon>
        <taxon>Alphaproteobacteria</taxon>
        <taxon>Rhodobacterales</taxon>
        <taxon>Paracoccaceae</taxon>
        <taxon>Pseudodonghicola</taxon>
    </lineage>
</organism>
<gene>
    <name evidence="2" type="ORF">GCM10010961_37110</name>
</gene>
<dbReference type="Gene3D" id="2.30.110.10">
    <property type="entry name" value="Electron Transport, Fmn-binding Protein, Chain A"/>
    <property type="match status" value="1"/>
</dbReference>
<dbReference type="SUPFAM" id="SSF50475">
    <property type="entry name" value="FMN-binding split barrel"/>
    <property type="match status" value="1"/>
</dbReference>
<dbReference type="AlphaFoldDB" id="A0A8J3ME27"/>
<dbReference type="InterPro" id="IPR011576">
    <property type="entry name" value="Pyridox_Oxase_N"/>
</dbReference>
<keyword evidence="3" id="KW-1185">Reference proteome</keyword>